<dbReference type="GO" id="GO:0030163">
    <property type="term" value="P:protein catabolic process"/>
    <property type="evidence" value="ECO:0007669"/>
    <property type="project" value="TreeGrafter"/>
</dbReference>
<proteinExistence type="inferred from homology"/>
<keyword evidence="5" id="KW-0378">Hydrolase</keyword>
<sequence length="687" mass="74404">MAIDFKRYDRHSARPGDRTSRIYKRAVKARRRAEKAFAPSLGGPVADALVHAVIRRALRPVADVWRDLPVVVALDLPEGIAVEQVTTAFDRIDAGMPSPDGTGLRSTTAVISAEAFRTKTRKSGPSSLRREILRDIRGHRRVVLAIEAGLAIPQDVVPLLDHRIAITGPTPAQVERLVRYRLGITLPPDTITALASLPLGDLGLILRAGANLRQIELRLARHLSGREVRQVSAQVTTPTLQELPGMGAATDWGFDLAQDLRDWAADRLPWRDVDRGILLHGLPGTGKTTFARALATTCGVPLIAGSLARWQAAGHLGDLLAAMREAFGQAMEKAPAILFIDELDSVGDRAAFSGHNAGYQTEVVNGLLECLDGVEGREGVVVVGACNYPHLIDPGVLRSGRLDRSIEIPLPDGPARTAILRFHLGGALAADDLGNVAHRSEGWTGADLERLVRDARRLARKARRPLRLADLDACLPALHRPTEEEVRRMAIHETGHAVVATILGWRPVEKAWIVRELVARENGAQSPAGGVTRLRPGTQVLQTDADREAELTILLAGMAAEEVILGSRSEGSAGGPGSDLYRATVMAARVELQLGFGASPIHLPGRTDEDLLKRIADTPDLRGRVERRLGERYAVAKAIIEERTAAVLEIAAELAERSSVTGEWITDVIERHDRSRTVDRGRTCLAS</sequence>
<keyword evidence="6" id="KW-0862">Zinc</keyword>
<evidence type="ECO:0000256" key="6">
    <source>
        <dbReference type="ARBA" id="ARBA00022833"/>
    </source>
</evidence>
<dbReference type="Proteomes" id="UP000294547">
    <property type="component" value="Unassembled WGS sequence"/>
</dbReference>
<comment type="caution">
    <text evidence="9">The sequence shown here is derived from an EMBL/GenBank/DDBJ whole genome shotgun (WGS) entry which is preliminary data.</text>
</comment>
<dbReference type="SUPFAM" id="SSF52540">
    <property type="entry name" value="P-loop containing nucleoside triphosphate hydrolases"/>
    <property type="match status" value="1"/>
</dbReference>
<dbReference type="Pfam" id="PF01434">
    <property type="entry name" value="Peptidase_M41"/>
    <property type="match status" value="1"/>
</dbReference>
<keyword evidence="10" id="KW-1185">Reference proteome</keyword>
<dbReference type="GO" id="GO:0004222">
    <property type="term" value="F:metalloendopeptidase activity"/>
    <property type="evidence" value="ECO:0007669"/>
    <property type="project" value="InterPro"/>
</dbReference>
<dbReference type="InterPro" id="IPR027417">
    <property type="entry name" value="P-loop_NTPase"/>
</dbReference>
<dbReference type="CDD" id="cd19481">
    <property type="entry name" value="RecA-like_protease"/>
    <property type="match status" value="1"/>
</dbReference>
<dbReference type="Pfam" id="PF17862">
    <property type="entry name" value="AAA_lid_3"/>
    <property type="match status" value="1"/>
</dbReference>
<comment type="cofactor">
    <cofactor evidence="1">
        <name>Zn(2+)</name>
        <dbReference type="ChEBI" id="CHEBI:29105"/>
    </cofactor>
</comment>
<name>A0A4V6PVF7_9HYPH</name>
<evidence type="ECO:0000256" key="7">
    <source>
        <dbReference type="ARBA" id="ARBA00023049"/>
    </source>
</evidence>
<evidence type="ECO:0000256" key="5">
    <source>
        <dbReference type="ARBA" id="ARBA00022801"/>
    </source>
</evidence>
<feature type="domain" description="AAA+ ATPase" evidence="8">
    <location>
        <begin position="273"/>
        <end position="412"/>
    </location>
</feature>
<dbReference type="PANTHER" id="PTHR23076:SF97">
    <property type="entry name" value="ATP-DEPENDENT ZINC METALLOPROTEASE YME1L1"/>
    <property type="match status" value="1"/>
</dbReference>
<dbReference type="Pfam" id="PF00004">
    <property type="entry name" value="AAA"/>
    <property type="match status" value="1"/>
</dbReference>
<dbReference type="Gene3D" id="3.40.50.300">
    <property type="entry name" value="P-loop containing nucleotide triphosphate hydrolases"/>
    <property type="match status" value="1"/>
</dbReference>
<dbReference type="EMBL" id="SNXY01000008">
    <property type="protein sequence ID" value="TDP84238.1"/>
    <property type="molecule type" value="Genomic_DNA"/>
</dbReference>
<evidence type="ECO:0000256" key="2">
    <source>
        <dbReference type="ARBA" id="ARBA00010044"/>
    </source>
</evidence>
<evidence type="ECO:0000256" key="4">
    <source>
        <dbReference type="ARBA" id="ARBA00022723"/>
    </source>
</evidence>
<comment type="similarity">
    <text evidence="2">In the C-terminal section; belongs to the peptidase M41 family.</text>
</comment>
<keyword evidence="7" id="KW-0482">Metalloprotease</keyword>
<evidence type="ECO:0000313" key="9">
    <source>
        <dbReference type="EMBL" id="TDP84238.1"/>
    </source>
</evidence>
<reference evidence="9 10" key="1">
    <citation type="submission" date="2019-03" db="EMBL/GenBank/DDBJ databases">
        <title>Genomic Encyclopedia of Type Strains, Phase IV (KMG-IV): sequencing the most valuable type-strain genomes for metagenomic binning, comparative biology and taxonomic classification.</title>
        <authorList>
            <person name="Goeker M."/>
        </authorList>
    </citation>
    <scope>NUCLEOTIDE SEQUENCE [LARGE SCALE GENOMIC DNA]</scope>
    <source>
        <strain evidence="9 10">DSM 102969</strain>
    </source>
</reference>
<dbReference type="AlphaFoldDB" id="A0A4V6PVF7"/>
<dbReference type="SMART" id="SM00382">
    <property type="entry name" value="AAA"/>
    <property type="match status" value="1"/>
</dbReference>
<keyword evidence="4" id="KW-0479">Metal-binding</keyword>
<dbReference type="GO" id="GO:0006508">
    <property type="term" value="P:proteolysis"/>
    <property type="evidence" value="ECO:0007669"/>
    <property type="project" value="UniProtKB-KW"/>
</dbReference>
<protein>
    <submittedName>
        <fullName evidence="9">Peptidase M41-like protein</fullName>
    </submittedName>
</protein>
<dbReference type="OrthoDB" id="9809379at2"/>
<dbReference type="GO" id="GO:0005886">
    <property type="term" value="C:plasma membrane"/>
    <property type="evidence" value="ECO:0007669"/>
    <property type="project" value="TreeGrafter"/>
</dbReference>
<dbReference type="Gene3D" id="1.20.58.760">
    <property type="entry name" value="Peptidase M41"/>
    <property type="match status" value="1"/>
</dbReference>
<dbReference type="InterPro" id="IPR037219">
    <property type="entry name" value="Peptidase_M41-like"/>
</dbReference>
<evidence type="ECO:0000256" key="3">
    <source>
        <dbReference type="ARBA" id="ARBA00022670"/>
    </source>
</evidence>
<dbReference type="GO" id="GO:0004176">
    <property type="term" value="F:ATP-dependent peptidase activity"/>
    <property type="evidence" value="ECO:0007669"/>
    <property type="project" value="InterPro"/>
</dbReference>
<evidence type="ECO:0000313" key="10">
    <source>
        <dbReference type="Proteomes" id="UP000294547"/>
    </source>
</evidence>
<dbReference type="PANTHER" id="PTHR23076">
    <property type="entry name" value="METALLOPROTEASE M41 FTSH"/>
    <property type="match status" value="1"/>
</dbReference>
<gene>
    <name evidence="9" type="ORF">EDD54_2843</name>
</gene>
<dbReference type="InterPro" id="IPR000642">
    <property type="entry name" value="Peptidase_M41"/>
</dbReference>
<dbReference type="RefSeq" id="WP_126540218.1">
    <property type="nucleotide sequence ID" value="NZ_BSPM01000002.1"/>
</dbReference>
<dbReference type="InterPro" id="IPR003959">
    <property type="entry name" value="ATPase_AAA_core"/>
</dbReference>
<dbReference type="GO" id="GO:0046872">
    <property type="term" value="F:metal ion binding"/>
    <property type="evidence" value="ECO:0007669"/>
    <property type="project" value="UniProtKB-KW"/>
</dbReference>
<organism evidence="9 10">
    <name type="scientific">Oharaeibacter diazotrophicus</name>
    <dbReference type="NCBI Taxonomy" id="1920512"/>
    <lineage>
        <taxon>Bacteria</taxon>
        <taxon>Pseudomonadati</taxon>
        <taxon>Pseudomonadota</taxon>
        <taxon>Alphaproteobacteria</taxon>
        <taxon>Hyphomicrobiales</taxon>
        <taxon>Pleomorphomonadaceae</taxon>
        <taxon>Oharaeibacter</taxon>
    </lineage>
</organism>
<dbReference type="InterPro" id="IPR003593">
    <property type="entry name" value="AAA+_ATPase"/>
</dbReference>
<keyword evidence="3" id="KW-0645">Protease</keyword>
<evidence type="ECO:0000259" key="8">
    <source>
        <dbReference type="SMART" id="SM00382"/>
    </source>
</evidence>
<dbReference type="InterPro" id="IPR041569">
    <property type="entry name" value="AAA_lid_3"/>
</dbReference>
<dbReference type="Gene3D" id="1.10.8.60">
    <property type="match status" value="1"/>
</dbReference>
<evidence type="ECO:0000256" key="1">
    <source>
        <dbReference type="ARBA" id="ARBA00001947"/>
    </source>
</evidence>
<dbReference type="GO" id="GO:0016887">
    <property type="term" value="F:ATP hydrolysis activity"/>
    <property type="evidence" value="ECO:0007669"/>
    <property type="project" value="InterPro"/>
</dbReference>
<accession>A0A4V6PVF7</accession>
<dbReference type="GO" id="GO:0005524">
    <property type="term" value="F:ATP binding"/>
    <property type="evidence" value="ECO:0007669"/>
    <property type="project" value="InterPro"/>
</dbReference>
<dbReference type="SUPFAM" id="SSF140990">
    <property type="entry name" value="FtsH protease domain-like"/>
    <property type="match status" value="1"/>
</dbReference>